<dbReference type="RefSeq" id="WP_369780687.1">
    <property type="nucleotide sequence ID" value="NZ_CP165728.1"/>
</dbReference>
<gene>
    <name evidence="1" type="ORF">AB5J51_41975</name>
</gene>
<dbReference type="NCBIfam" id="TIGR04267">
    <property type="entry name" value="mod_HExxH"/>
    <property type="match status" value="1"/>
</dbReference>
<evidence type="ECO:0000313" key="1">
    <source>
        <dbReference type="EMBL" id="XDV69488.1"/>
    </source>
</evidence>
<organism evidence="1">
    <name type="scientific">Streptomyces sp. R33</name>
    <dbReference type="NCBI Taxonomy" id="3238629"/>
    <lineage>
        <taxon>Bacteria</taxon>
        <taxon>Bacillati</taxon>
        <taxon>Actinomycetota</taxon>
        <taxon>Actinomycetes</taxon>
        <taxon>Kitasatosporales</taxon>
        <taxon>Streptomycetaceae</taxon>
        <taxon>Streptomyces</taxon>
    </lineage>
</organism>
<keyword evidence="1" id="KW-0614">Plasmid</keyword>
<accession>A0AB39YJU9</accession>
<dbReference type="EMBL" id="CP165728">
    <property type="protein sequence ID" value="XDV69488.1"/>
    <property type="molecule type" value="Genomic_DNA"/>
</dbReference>
<dbReference type="InterPro" id="IPR026337">
    <property type="entry name" value="AKG_HExxH"/>
</dbReference>
<proteinExistence type="predicted"/>
<protein>
    <submittedName>
        <fullName evidence="1">HEXXH motif-containing putative peptide modification protein</fullName>
    </submittedName>
</protein>
<reference evidence="1" key="1">
    <citation type="submission" date="2024-08" db="EMBL/GenBank/DDBJ databases">
        <authorList>
            <person name="Yu S.T."/>
        </authorList>
    </citation>
    <scope>NUCLEOTIDE SEQUENCE</scope>
    <source>
        <strain evidence="1">R33</strain>
        <plasmid evidence="1">unnamed1</plasmid>
    </source>
</reference>
<geneLocation type="plasmid" evidence="1">
    <name>unnamed1</name>
</geneLocation>
<dbReference type="AlphaFoldDB" id="A0AB39YJU9"/>
<name>A0AB39YJU9_9ACTN</name>
<sequence>MLPFADRIFAENRGGELKTHASVKGFVGHDSSTSLLQYLSHRGGKLVFLPAFAAQGPAFTAASTDELPTALTTVTDSLLVDVESAFDLLKSFAPIYLDWVTKVVKYAVPLTPVSGRDVSHSSNMRPATIAFSANRNPAALAETLVHEASHQYCNILRRLGRLDDGTDPTVYHSPLRDTGRPIGKILVAYHAVANIFLWNRISMDAGAADIDHFHQNAVTLPRQLQVLDEALVATRSLTPLGKLLWEPLRARVLQAMS</sequence>